<gene>
    <name evidence="1" type="ORF">OMM_03641</name>
</gene>
<comment type="caution">
    <text evidence="1">The sequence shown here is derived from an EMBL/GenBank/DDBJ whole genome shotgun (WGS) entry which is preliminary data.</text>
</comment>
<name>A0A1V1P4Z8_9BACT</name>
<evidence type="ECO:0000313" key="1">
    <source>
        <dbReference type="EMBL" id="ETR69874.1"/>
    </source>
</evidence>
<accession>A0A1V1P4Z8</accession>
<evidence type="ECO:0000313" key="2">
    <source>
        <dbReference type="Proteomes" id="UP000189670"/>
    </source>
</evidence>
<organism evidence="1 2">
    <name type="scientific">Candidatus Magnetoglobus multicellularis str. Araruama</name>
    <dbReference type="NCBI Taxonomy" id="890399"/>
    <lineage>
        <taxon>Bacteria</taxon>
        <taxon>Pseudomonadati</taxon>
        <taxon>Thermodesulfobacteriota</taxon>
        <taxon>Desulfobacteria</taxon>
        <taxon>Desulfobacterales</taxon>
        <taxon>Desulfobacteraceae</taxon>
        <taxon>Candidatus Magnetoglobus</taxon>
    </lineage>
</organism>
<reference evidence="2" key="1">
    <citation type="submission" date="2012-11" db="EMBL/GenBank/DDBJ databases">
        <authorList>
            <person name="Lucero-Rivera Y.E."/>
            <person name="Tovar-Ramirez D."/>
        </authorList>
    </citation>
    <scope>NUCLEOTIDE SEQUENCE [LARGE SCALE GENOMIC DNA]</scope>
    <source>
        <strain evidence="2">Araruama</strain>
    </source>
</reference>
<protein>
    <submittedName>
        <fullName evidence="1">Uncharacterized protein</fullName>
    </submittedName>
</protein>
<sequence>MLLPSKDWHKRAEALHNYINDRIFPVTNWLSGEESNEINTSVTLDGLRTVISKQTKPLVEWWRTFQSVDGKQANSEMFDVWGRGAFSRIITAIQIQPSQVIVVDATTVNEVAQWARIFCPFYDIVIVKWKGPLQACLATTPMPDYLGPRGTFGGQGYVRTNAKIDKEGYHVALGWANIMPVEVTTYLAHEAINLIEAGRLLVLPASLIGCSQSNSGWTDNMFADHSMKGVTSVVKKTNRSIFSQTKSKNRIIDVSDIAIPFIDNISLKILNEVLDDTADWLKPMRRMLKNTIGSSGFRDEKWEPLNPIFEDLHDATREYRERLVSLTKMEPGKNWTVRETVSSISATPVDYVRIGSEPVTDMLRSIAGKRPDLGHWIPYWRLKEAGGDIRWSGFFKQSKSRARCRSNR</sequence>
<dbReference type="Proteomes" id="UP000189670">
    <property type="component" value="Unassembled WGS sequence"/>
</dbReference>
<dbReference type="AlphaFoldDB" id="A0A1V1P4Z8"/>
<proteinExistence type="predicted"/>
<dbReference type="EMBL" id="ATBP01000539">
    <property type="protein sequence ID" value="ETR69874.1"/>
    <property type="molecule type" value="Genomic_DNA"/>
</dbReference>